<dbReference type="EMBL" id="QSCI01000073">
    <property type="protein sequence ID" value="RGX91565.1"/>
    <property type="molecule type" value="Genomic_DNA"/>
</dbReference>
<evidence type="ECO:0000313" key="1">
    <source>
        <dbReference type="EMBL" id="RGX91565.1"/>
    </source>
</evidence>
<dbReference type="AlphaFoldDB" id="A0AA92UKG7"/>
<proteinExistence type="predicted"/>
<accession>A0AA92UKG7</accession>
<comment type="caution">
    <text evidence="1">The sequence shown here is derived from an EMBL/GenBank/DDBJ whole genome shotgun (WGS) entry which is preliminary data.</text>
</comment>
<sequence>MLLNNGIINKYMELHEKISMENIDKIEKIFNVEYSDTVKYAVRYGYNYRIEAEQKHNSYSHACLPDTSAILLWLGQKVIDGVIWDLFKVAAKKLYEKFVKSNSYLSEELSKFLSDEQDLKRFYTYVKEFNEQHMTVTEEQFTYIREEIIADFLGKECGKIYEQEHRLPTIQEYMRINREALVHADKLMMLQN</sequence>
<organism evidence="1 2">
    <name type="scientific">Segatella copri</name>
    <dbReference type="NCBI Taxonomy" id="165179"/>
    <lineage>
        <taxon>Bacteria</taxon>
        <taxon>Pseudomonadati</taxon>
        <taxon>Bacteroidota</taxon>
        <taxon>Bacteroidia</taxon>
        <taxon>Bacteroidales</taxon>
        <taxon>Prevotellaceae</taxon>
        <taxon>Segatella</taxon>
    </lineage>
</organism>
<protein>
    <submittedName>
        <fullName evidence="1">Uncharacterized protein</fullName>
    </submittedName>
</protein>
<name>A0AA92UKG7_9BACT</name>
<evidence type="ECO:0000313" key="2">
    <source>
        <dbReference type="Proteomes" id="UP000285604"/>
    </source>
</evidence>
<dbReference type="Proteomes" id="UP000285604">
    <property type="component" value="Unassembled WGS sequence"/>
</dbReference>
<gene>
    <name evidence="1" type="ORF">DXA63_12660</name>
</gene>
<reference evidence="1 2" key="1">
    <citation type="submission" date="2018-08" db="EMBL/GenBank/DDBJ databases">
        <title>A genome reference for cultivated species of the human gut microbiota.</title>
        <authorList>
            <person name="Zou Y."/>
            <person name="Xue W."/>
            <person name="Luo G."/>
        </authorList>
    </citation>
    <scope>NUCLEOTIDE SEQUENCE [LARGE SCALE GENOMIC DNA]</scope>
    <source>
        <strain evidence="1 2">OF03-3</strain>
    </source>
</reference>